<gene>
    <name evidence="2" type="ORF">GCM10010411_86980</name>
</gene>
<reference evidence="2 3" key="1">
    <citation type="journal article" date="2019" name="Int. J. Syst. Evol. Microbiol.">
        <title>The Global Catalogue of Microorganisms (GCM) 10K type strain sequencing project: providing services to taxonomists for standard genome sequencing and annotation.</title>
        <authorList>
            <consortium name="The Broad Institute Genomics Platform"/>
            <consortium name="The Broad Institute Genome Sequencing Center for Infectious Disease"/>
            <person name="Wu L."/>
            <person name="Ma J."/>
        </authorList>
    </citation>
    <scope>NUCLEOTIDE SEQUENCE [LARGE SCALE GENOMIC DNA]</scope>
    <source>
        <strain evidence="2 3">JCM 6833</strain>
    </source>
</reference>
<feature type="compositionally biased region" description="Polar residues" evidence="1">
    <location>
        <begin position="99"/>
        <end position="114"/>
    </location>
</feature>
<dbReference type="Proteomes" id="UP001501509">
    <property type="component" value="Unassembled WGS sequence"/>
</dbReference>
<proteinExistence type="predicted"/>
<evidence type="ECO:0000256" key="1">
    <source>
        <dbReference type="SAM" id="MobiDB-lite"/>
    </source>
</evidence>
<evidence type="ECO:0000313" key="3">
    <source>
        <dbReference type="Proteomes" id="UP001501509"/>
    </source>
</evidence>
<protein>
    <submittedName>
        <fullName evidence="2">Uncharacterized protein</fullName>
    </submittedName>
</protein>
<sequence>MTADRKEINKAIGARLRRAREDPRRSDGRPRYSRQKWAIIMRRAVQPGEDPLPGIESLTDMIRQWERGDHAPSERYRVLYSRITGKTVEELFPAPPQGPTTVLTGTVDISTTPDTGDEDDVKRRAALQLITTLGITAGTWGTEPFRHLLDLALTAEPRDLDEWHLACVDHLHALRTRPPVQAREDLVIDLLALGCQLQTSPPTADRIELRRVEAALAMLHAHLLTRLGDHGAAIRWWRTARAAADHTGDLDLRMMIRCEEAGIGLYGQREVGTVLTLVQSAERAAGDAPSFWKADLAGTRAKALTLLGRHDQAMEALNLYAGYGGPDSRGGIFPTLWVFDQVHFAQSWVYASAGNEAAADTARELVLSGPAGHRLGGASPYAVNVRLHEALCTIVNGGIDHGARQASTVLDQVPVSARTHLSTATGNMALEAVPSEQRDAPAVREFREVLAKTAPVPALTAAT</sequence>
<feature type="compositionally biased region" description="Basic and acidic residues" evidence="1">
    <location>
        <begin position="19"/>
        <end position="30"/>
    </location>
</feature>
<feature type="region of interest" description="Disordered" evidence="1">
    <location>
        <begin position="1"/>
        <end position="31"/>
    </location>
</feature>
<evidence type="ECO:0000313" key="2">
    <source>
        <dbReference type="EMBL" id="GAA2634749.1"/>
    </source>
</evidence>
<dbReference type="EMBL" id="BAAATD010000019">
    <property type="protein sequence ID" value="GAA2634749.1"/>
    <property type="molecule type" value="Genomic_DNA"/>
</dbReference>
<keyword evidence="3" id="KW-1185">Reference proteome</keyword>
<organism evidence="2 3">
    <name type="scientific">Actinomadura fulvescens</name>
    <dbReference type="NCBI Taxonomy" id="46160"/>
    <lineage>
        <taxon>Bacteria</taxon>
        <taxon>Bacillati</taxon>
        <taxon>Actinomycetota</taxon>
        <taxon>Actinomycetes</taxon>
        <taxon>Streptosporangiales</taxon>
        <taxon>Thermomonosporaceae</taxon>
        <taxon>Actinomadura</taxon>
    </lineage>
</organism>
<accession>A0ABN3QU19</accession>
<comment type="caution">
    <text evidence="2">The sequence shown here is derived from an EMBL/GenBank/DDBJ whole genome shotgun (WGS) entry which is preliminary data.</text>
</comment>
<name>A0ABN3QU19_9ACTN</name>
<feature type="region of interest" description="Disordered" evidence="1">
    <location>
        <begin position="92"/>
        <end position="118"/>
    </location>
</feature>